<gene>
    <name evidence="3" type="ORF">CC85DRAFT_286094</name>
</gene>
<feature type="region of interest" description="Disordered" evidence="1">
    <location>
        <begin position="17"/>
        <end position="58"/>
    </location>
</feature>
<evidence type="ECO:0000313" key="4">
    <source>
        <dbReference type="Proteomes" id="UP000053611"/>
    </source>
</evidence>
<keyword evidence="2" id="KW-0732">Signal</keyword>
<dbReference type="Proteomes" id="UP000053611">
    <property type="component" value="Unassembled WGS sequence"/>
</dbReference>
<dbReference type="GeneID" id="28983989"/>
<reference evidence="3 4" key="1">
    <citation type="submission" date="2015-03" db="EMBL/GenBank/DDBJ databases">
        <title>Genomics and transcriptomics of the oil-accumulating basidiomycete yeast T. oleaginosus allow insights into substrate utilization and the diverse evolutionary trajectories of mating systems in fungi.</title>
        <authorList>
            <consortium name="DOE Joint Genome Institute"/>
            <person name="Kourist R."/>
            <person name="Kracht O."/>
            <person name="Bracharz F."/>
            <person name="Lipzen A."/>
            <person name="Nolan M."/>
            <person name="Ohm R."/>
            <person name="Grigoriev I."/>
            <person name="Sun S."/>
            <person name="Heitman J."/>
            <person name="Bruck T."/>
            <person name="Nowrousian M."/>
        </authorList>
    </citation>
    <scope>NUCLEOTIDE SEQUENCE [LARGE SCALE GENOMIC DNA]</scope>
    <source>
        <strain evidence="3 4">IBC0246</strain>
    </source>
</reference>
<organism evidence="3 4">
    <name type="scientific">Cutaneotrichosporon oleaginosum</name>
    <dbReference type="NCBI Taxonomy" id="879819"/>
    <lineage>
        <taxon>Eukaryota</taxon>
        <taxon>Fungi</taxon>
        <taxon>Dikarya</taxon>
        <taxon>Basidiomycota</taxon>
        <taxon>Agaricomycotina</taxon>
        <taxon>Tremellomycetes</taxon>
        <taxon>Trichosporonales</taxon>
        <taxon>Trichosporonaceae</taxon>
        <taxon>Cutaneotrichosporon</taxon>
    </lineage>
</organism>
<accession>A0A0J0XL73</accession>
<proteinExistence type="predicted"/>
<sequence length="85" mass="8281">MRAAVLLLAAVAFAAPAPEASPAEDKRQAPSPTAANLMKGLTGNRPPGPSPNPKQMNGLVRRSGATALAPAAGAAAAVAAIVAMV</sequence>
<dbReference type="AlphaFoldDB" id="A0A0J0XL73"/>
<dbReference type="EMBL" id="KQ087212">
    <property type="protein sequence ID" value="KLT41856.1"/>
    <property type="molecule type" value="Genomic_DNA"/>
</dbReference>
<evidence type="ECO:0000256" key="1">
    <source>
        <dbReference type="SAM" id="MobiDB-lite"/>
    </source>
</evidence>
<evidence type="ECO:0000313" key="3">
    <source>
        <dbReference type="EMBL" id="KLT41856.1"/>
    </source>
</evidence>
<evidence type="ECO:0000256" key="2">
    <source>
        <dbReference type="SAM" id="SignalP"/>
    </source>
</evidence>
<protein>
    <submittedName>
        <fullName evidence="3">Uncharacterized protein</fullName>
    </submittedName>
</protein>
<dbReference type="RefSeq" id="XP_018278347.1">
    <property type="nucleotide sequence ID" value="XM_018423386.1"/>
</dbReference>
<feature type="signal peptide" evidence="2">
    <location>
        <begin position="1"/>
        <end position="22"/>
    </location>
</feature>
<name>A0A0J0XL73_9TREE</name>
<feature type="chain" id="PRO_5005245513" evidence="2">
    <location>
        <begin position="23"/>
        <end position="85"/>
    </location>
</feature>
<keyword evidence="4" id="KW-1185">Reference proteome</keyword>